<dbReference type="PANTHER" id="PTHR40398:SF1">
    <property type="entry name" value="PTS SYSTEM GLUCITOL_SORBITOL-SPECIFIC EIIA COMPONENT"/>
    <property type="match status" value="1"/>
</dbReference>
<proteinExistence type="predicted"/>
<dbReference type="HOGENOM" id="CLU_138435_0_0_9"/>
<dbReference type="GO" id="GO:0009401">
    <property type="term" value="P:phosphoenolpyruvate-dependent sugar phosphotransferase system"/>
    <property type="evidence" value="ECO:0007669"/>
    <property type="project" value="InterPro"/>
</dbReference>
<dbReference type="GO" id="GO:0016301">
    <property type="term" value="F:kinase activity"/>
    <property type="evidence" value="ECO:0007669"/>
    <property type="project" value="TreeGrafter"/>
</dbReference>
<dbReference type="STRING" id="749551.HMPREF9555_01038"/>
<comment type="caution">
    <text evidence="1">The sequence shown here is derived from an EMBL/GenBank/DDBJ whole genome shotgun (WGS) entry which is preliminary data.</text>
</comment>
<dbReference type="InterPro" id="IPR004716">
    <property type="entry name" value="PTS_IIA_glucitol/sorbitol-sp"/>
</dbReference>
<organism evidence="1 2">
    <name type="scientific">Selenomonas artemidis F0399</name>
    <dbReference type="NCBI Taxonomy" id="749551"/>
    <lineage>
        <taxon>Bacteria</taxon>
        <taxon>Bacillati</taxon>
        <taxon>Bacillota</taxon>
        <taxon>Negativicutes</taxon>
        <taxon>Selenomonadales</taxon>
        <taxon>Selenomonadaceae</taxon>
        <taxon>Selenomonas</taxon>
    </lineage>
</organism>
<reference evidence="1 2" key="1">
    <citation type="submission" date="2010-08" db="EMBL/GenBank/DDBJ databases">
        <authorList>
            <person name="Weinstock G."/>
            <person name="Sodergren E."/>
            <person name="Clifton S."/>
            <person name="Fulton L."/>
            <person name="Fulton B."/>
            <person name="Courtney L."/>
            <person name="Fronick C."/>
            <person name="Harrison M."/>
            <person name="Strong C."/>
            <person name="Farmer C."/>
            <person name="Delahaunty K."/>
            <person name="Markovic C."/>
            <person name="Hall O."/>
            <person name="Minx P."/>
            <person name="Tomlinson C."/>
            <person name="Mitreva M."/>
            <person name="Hou S."/>
            <person name="Chen J."/>
            <person name="Wollam A."/>
            <person name="Pepin K.H."/>
            <person name="Johnson M."/>
            <person name="Bhonagiri V."/>
            <person name="Zhang X."/>
            <person name="Suruliraj S."/>
            <person name="Warren W."/>
            <person name="Chinwalla A."/>
            <person name="Mardis E.R."/>
            <person name="Wilson R.K."/>
        </authorList>
    </citation>
    <scope>NUCLEOTIDE SEQUENCE [LARGE SCALE GENOMIC DNA]</scope>
    <source>
        <strain evidence="1 2">F0399</strain>
    </source>
</reference>
<dbReference type="Proteomes" id="UP000004633">
    <property type="component" value="Unassembled WGS sequence"/>
</dbReference>
<dbReference type="Gene3D" id="2.40.33.40">
    <property type="entry name" value="Phosphotransferase system, glucitol/sorbitol-specific IIA component"/>
    <property type="match status" value="1"/>
</dbReference>
<dbReference type="AlphaFoldDB" id="E7N228"/>
<dbReference type="GO" id="GO:0005737">
    <property type="term" value="C:cytoplasm"/>
    <property type="evidence" value="ECO:0007669"/>
    <property type="project" value="InterPro"/>
</dbReference>
<dbReference type="PANTHER" id="PTHR40398">
    <property type="entry name" value="PTS SYSTEM GLUCITOL/SORBITOL-SPECIFIC EIIA COMPONENT"/>
    <property type="match status" value="1"/>
</dbReference>
<dbReference type="InterPro" id="IPR036665">
    <property type="entry name" value="PTS_IIA_glucitol/sorbitol_sf"/>
</dbReference>
<evidence type="ECO:0000313" key="2">
    <source>
        <dbReference type="Proteomes" id="UP000004633"/>
    </source>
</evidence>
<dbReference type="EMBL" id="AECV01000016">
    <property type="protein sequence ID" value="EFW29810.1"/>
    <property type="molecule type" value="Genomic_DNA"/>
</dbReference>
<protein>
    <submittedName>
        <fullName evidence="1">PTS system glucitol/sorbitol-specific IIA component</fullName>
    </submittedName>
</protein>
<sequence>MNFGSSFREVIRMSVKYEITSTAIGKLARKFLETNSSVILLDDGTHPNLAEMVVEHTPDELKEDISVGDTLTVGKQKYKVTRVGENANDTIRENGHCTLLFNTTGSMPGQIEVEGGSVPSLMQGLTFSFTGK</sequence>
<name>E7N228_9FIRM</name>
<evidence type="ECO:0000313" key="1">
    <source>
        <dbReference type="EMBL" id="EFW29810.1"/>
    </source>
</evidence>
<dbReference type="GO" id="GO:0008982">
    <property type="term" value="F:protein-N(PI)-phosphohistidine-sugar phosphotransferase activity"/>
    <property type="evidence" value="ECO:0007669"/>
    <property type="project" value="InterPro"/>
</dbReference>
<gene>
    <name evidence="1" type="ORF">HMPREF9555_01038</name>
</gene>
<accession>E7N228</accession>
<dbReference type="SUPFAM" id="SSF141530">
    <property type="entry name" value="PTSIIA/GutA-like"/>
    <property type="match status" value="1"/>
</dbReference>
<keyword evidence="2" id="KW-1185">Reference proteome</keyword>
<dbReference type="Pfam" id="PF03829">
    <property type="entry name" value="PTSIIA_gutA"/>
    <property type="match status" value="1"/>
</dbReference>